<dbReference type="Proteomes" id="UP001266305">
    <property type="component" value="Unassembled WGS sequence"/>
</dbReference>
<dbReference type="EMBL" id="JASSZA010000002">
    <property type="protein sequence ID" value="KAK2117455.1"/>
    <property type="molecule type" value="Genomic_DNA"/>
</dbReference>
<evidence type="ECO:0000256" key="1">
    <source>
        <dbReference type="SAM" id="MobiDB-lite"/>
    </source>
</evidence>
<keyword evidence="3" id="KW-1185">Reference proteome</keyword>
<proteinExistence type="predicted"/>
<feature type="region of interest" description="Disordered" evidence="1">
    <location>
        <begin position="235"/>
        <end position="316"/>
    </location>
</feature>
<protein>
    <submittedName>
        <fullName evidence="2">Uncharacterized protein</fullName>
    </submittedName>
</protein>
<sequence length="414" mass="43002">MLPSYPPTGDSGPAQYTGEQLGRPGPGQWAGVRWGLNCELGSCAQGSSGRLGQHPGVGSGKYPRIQTGPDSVTALGCGRVSALGSGRGRAGSVAGIQSGRVSALGWDPGQYPGVETHRNQCAGVGAGRCPWVGARRTRRGRRGWVPSGGYRPVRLTCRRADAPPRGPSATPPRREAPASGRPRPRPWRPREQWGPDRSVAAATSRPASPPQPPPQPAGPARASNLPREAHRLLTRKRSGPAGSLPVTAPPRPASGAARSVRRVKQPPRGERGRSTRARGRRRSRSGPVPTAPGSRPGPAAGVAMGKKHKKHKAEWRSSYEGVLGTRAGILGTWRGLGHGGGVPGTRDRGAWGFGQGTGLARGVLRAPAFLGGGSGLEAAGPPSPALETREASVLAQNVALRERLGCPFSRFSSA</sequence>
<feature type="region of interest" description="Disordered" evidence="1">
    <location>
        <begin position="140"/>
        <end position="223"/>
    </location>
</feature>
<comment type="caution">
    <text evidence="2">The sequence shown here is derived from an EMBL/GenBank/DDBJ whole genome shotgun (WGS) entry which is preliminary data.</text>
</comment>
<feature type="compositionally biased region" description="Pro residues" evidence="1">
    <location>
        <begin position="207"/>
        <end position="217"/>
    </location>
</feature>
<organism evidence="2 3">
    <name type="scientific">Saguinus oedipus</name>
    <name type="common">Cotton-top tamarin</name>
    <name type="synonym">Oedipomidas oedipus</name>
    <dbReference type="NCBI Taxonomy" id="9490"/>
    <lineage>
        <taxon>Eukaryota</taxon>
        <taxon>Metazoa</taxon>
        <taxon>Chordata</taxon>
        <taxon>Craniata</taxon>
        <taxon>Vertebrata</taxon>
        <taxon>Euteleostomi</taxon>
        <taxon>Mammalia</taxon>
        <taxon>Eutheria</taxon>
        <taxon>Euarchontoglires</taxon>
        <taxon>Primates</taxon>
        <taxon>Haplorrhini</taxon>
        <taxon>Platyrrhini</taxon>
        <taxon>Cebidae</taxon>
        <taxon>Callitrichinae</taxon>
        <taxon>Saguinus</taxon>
    </lineage>
</organism>
<evidence type="ECO:0000313" key="3">
    <source>
        <dbReference type="Proteomes" id="UP001266305"/>
    </source>
</evidence>
<feature type="region of interest" description="Disordered" evidence="1">
    <location>
        <begin position="1"/>
        <end position="28"/>
    </location>
</feature>
<gene>
    <name evidence="2" type="ORF">P7K49_004341</name>
</gene>
<feature type="compositionally biased region" description="Basic residues" evidence="1">
    <location>
        <begin position="274"/>
        <end position="284"/>
    </location>
</feature>
<reference evidence="2 3" key="1">
    <citation type="submission" date="2023-05" db="EMBL/GenBank/DDBJ databases">
        <title>B98-5 Cell Line De Novo Hybrid Assembly: An Optical Mapping Approach.</title>
        <authorList>
            <person name="Kananen K."/>
            <person name="Auerbach J.A."/>
            <person name="Kautto E."/>
            <person name="Blachly J.S."/>
        </authorList>
    </citation>
    <scope>NUCLEOTIDE SEQUENCE [LARGE SCALE GENOMIC DNA]</scope>
    <source>
        <strain evidence="2">B95-8</strain>
        <tissue evidence="2">Cell line</tissue>
    </source>
</reference>
<accession>A0ABQ9W752</accession>
<name>A0ABQ9W752_SAGOE</name>
<evidence type="ECO:0000313" key="2">
    <source>
        <dbReference type="EMBL" id="KAK2117455.1"/>
    </source>
</evidence>